<proteinExistence type="predicted"/>
<dbReference type="InterPro" id="IPR039930">
    <property type="entry name" value="RALGAPB"/>
</dbReference>
<dbReference type="Gene3D" id="3.40.50.11210">
    <property type="entry name" value="Rap/Ran-GAP"/>
    <property type="match status" value="1"/>
</dbReference>
<sequence length="1418" mass="158986">MYSEWCSLEGDVLGLRNQLSVLNRFPPKVAKEVSDLIVLSIVSSNVDLVTEKEVKFTEEILCYALSLSFTDDKSVQTVKDAVRLYCDWLRVVVDPSERIPLPVRKNPEPHLKRILEHLQNLFVPRVERRWLDVQYNLCKTVLKAVLTVCKEVTSLEASTWETILLFFLAIADTLLAPPLATGGLADLLGSELIKTVFEVWLVACAKNFPTPTFWKTLTDFVQGWRHHYAVIDWWSRFTAVLTRNVIQISHGASYPELLVPEEDKSLVCPMDQETMTLAWYQFLRVISNPVELTDTSKFARRDKFVQMAKLNGRNDQMLSTLNHPCLQKLPENFLRLMQGISQLCDGFLGLSNTEEYRRELKFGTVSGHSGSIPSSTPRSSSPTLGRKSGKGNLSRRSSNIMSAFPEPPKSFMSASEVSESRGNQSKATSGRNSSGNVISEVSSSYLQASLQMRTEFTDTKPRSRPYVNNLLNLFGKWLFDASLGAPADADTASFSRATSISEPSWHPEMIASAGLDDPERNEAGRAEALGCLSRILSTIRTNEKIVPAYFARAYLVLSHGLIDDSSATRAAILIFGCDFLRVNLPGVTCLYPLFINVLESLIPDGKMSNYQPVVNLADLRFSAVQMLLSMTAFPLHYGSSQIRLLPSVDLGANKESKFIFSDFFNRQATLLFEEINTDQDATNLQMTIAALHQLLVNTMVKFLAEQNKNEDAQSLSSDSTIRSGDLLNDNNSENISSAPGLILATVQKLTDKLDKWATSSSRVLSVVLSVFEVLGALAGYIQEILPPKLCFDQSRLVVKHLCNYIEQSIGRDRREHRRELHSTIVAAFRCVSRWLKLHPELLDDSKFLYYLMEVLELGISGKKSRNANKVDTAKHEKLSEPVSGRVRHAAEEVLHLIFQRNITDSQVDESVLNSETLEFYYLYGNALVTVCECPSESQNPCVIMIVRHPGGRTAWKMEHELTSGDSSPPIVKQVPLDEFEMDPIHYPSARTVPIGTERIPRVQADFSIPSIEGVAAEEDEIVQDDINSLQEELDKQIESDEVNASRKTSIDPCKQPKAVTKFQSARLLFGSLGLLQLDSVRKQASLGDHADLIRLRGGADIIEELHTLDQMPHTHHDTGFVFYVQAGCYQREQIYAATTGRKTKALSKDFIEFLFDLGRPVNVDDHSDWTGNVKTSYRIRKAPKTEKADLSKDRILSGRGIGSLNGENLVLYWADYHNEVAFLVPSPRESSEVSFSLGDDQSEDSKSVASSRKLNPASCDSRVLIFWLEDWDDIDYIPLDALTSDATTGEEPMQDVSVIFLHPLRNGLIRVSTRMSQNLKGHPSPLVSGSVVSKSILSLMVRETVINYGNRKRLDSDAHTHASHRRMRKIQEIKDHFQHILKEEKFYSTMFSPRSAEDRRGSLISQVSQPHSIDMQVG</sequence>
<dbReference type="SUPFAM" id="SSF111347">
    <property type="entry name" value="Rap/Ran-GAP"/>
    <property type="match status" value="1"/>
</dbReference>
<feature type="region of interest" description="Disordered" evidence="2">
    <location>
        <begin position="364"/>
        <end position="436"/>
    </location>
</feature>
<feature type="compositionally biased region" description="Low complexity" evidence="2">
    <location>
        <begin position="369"/>
        <end position="382"/>
    </location>
</feature>
<reference evidence="4" key="1">
    <citation type="journal article" date="2010" name="Science">
        <title>Plasticity of animal genome architecture unmasked by rapid evolution of a pelagic tunicate.</title>
        <authorList>
            <person name="Denoeud F."/>
            <person name="Henriet S."/>
            <person name="Mungpakdee S."/>
            <person name="Aury J.M."/>
            <person name="Da Silva C."/>
            <person name="Brinkmann H."/>
            <person name="Mikhaleva J."/>
            <person name="Olsen L.C."/>
            <person name="Jubin C."/>
            <person name="Canestro C."/>
            <person name="Bouquet J.M."/>
            <person name="Danks G."/>
            <person name="Poulain J."/>
            <person name="Campsteijn C."/>
            <person name="Adamski M."/>
            <person name="Cross I."/>
            <person name="Yadetie F."/>
            <person name="Muffato M."/>
            <person name="Louis A."/>
            <person name="Butcher S."/>
            <person name="Tsagkogeorga G."/>
            <person name="Konrad A."/>
            <person name="Singh S."/>
            <person name="Jensen M.F."/>
            <person name="Cong E.H."/>
            <person name="Eikeseth-Otteraa H."/>
            <person name="Noel B."/>
            <person name="Anthouard V."/>
            <person name="Porcel B.M."/>
            <person name="Kachouri-Lafond R."/>
            <person name="Nishino A."/>
            <person name="Ugolini M."/>
            <person name="Chourrout P."/>
            <person name="Nishida H."/>
            <person name="Aasland R."/>
            <person name="Huzurbazar S."/>
            <person name="Westhof E."/>
            <person name="Delsuc F."/>
            <person name="Lehrach H."/>
            <person name="Reinhardt R."/>
            <person name="Weissenbach J."/>
            <person name="Roy S.W."/>
            <person name="Artiguenave F."/>
            <person name="Postlethwait J.H."/>
            <person name="Manak J.R."/>
            <person name="Thompson E.M."/>
            <person name="Jaillon O."/>
            <person name="Du Pasquier L."/>
            <person name="Boudinot P."/>
            <person name="Liberles D.A."/>
            <person name="Volff J.N."/>
            <person name="Philippe H."/>
            <person name="Lenhard B."/>
            <person name="Roest Crollius H."/>
            <person name="Wincker P."/>
            <person name="Chourrout D."/>
        </authorList>
    </citation>
    <scope>NUCLEOTIDE SEQUENCE [LARGE SCALE GENOMIC DNA]</scope>
</reference>
<gene>
    <name evidence="4" type="ORF">GSOID_T00013442001</name>
</gene>
<dbReference type="Pfam" id="PF20412">
    <property type="entry name" value="RALGAPB_N"/>
    <property type="match status" value="1"/>
</dbReference>
<feature type="domain" description="Rap-GAP" evidence="3">
    <location>
        <begin position="1105"/>
        <end position="1376"/>
    </location>
</feature>
<dbReference type="PANTHER" id="PTHR21344">
    <property type="entry name" value="RAL GTPASE-ACTIVATING PROTEIN SUBUNIT BETA"/>
    <property type="match status" value="1"/>
</dbReference>
<dbReference type="SUPFAM" id="SSF48371">
    <property type="entry name" value="ARM repeat"/>
    <property type="match status" value="1"/>
</dbReference>
<evidence type="ECO:0000259" key="3">
    <source>
        <dbReference type="PROSITE" id="PS50085"/>
    </source>
</evidence>
<feature type="compositionally biased region" description="Polar residues" evidence="2">
    <location>
        <begin position="412"/>
        <end position="431"/>
    </location>
</feature>
<dbReference type="Proteomes" id="UP000001307">
    <property type="component" value="Unassembled WGS sequence"/>
</dbReference>
<organism evidence="4">
    <name type="scientific">Oikopleura dioica</name>
    <name type="common">Tunicate</name>
    <dbReference type="NCBI Taxonomy" id="34765"/>
    <lineage>
        <taxon>Eukaryota</taxon>
        <taxon>Metazoa</taxon>
        <taxon>Chordata</taxon>
        <taxon>Tunicata</taxon>
        <taxon>Appendicularia</taxon>
        <taxon>Copelata</taxon>
        <taxon>Oikopleuridae</taxon>
        <taxon>Oikopleura</taxon>
    </lineage>
</organism>
<dbReference type="GO" id="GO:0051056">
    <property type="term" value="P:regulation of small GTPase mediated signal transduction"/>
    <property type="evidence" value="ECO:0007669"/>
    <property type="project" value="InterPro"/>
</dbReference>
<evidence type="ECO:0000313" key="4">
    <source>
        <dbReference type="EMBL" id="CBY22673.1"/>
    </source>
</evidence>
<dbReference type="EMBL" id="FN653019">
    <property type="protein sequence ID" value="CBY22673.1"/>
    <property type="molecule type" value="Genomic_DNA"/>
</dbReference>
<dbReference type="InterPro" id="IPR016024">
    <property type="entry name" value="ARM-type_fold"/>
</dbReference>
<evidence type="ECO:0000256" key="1">
    <source>
        <dbReference type="ARBA" id="ARBA00022468"/>
    </source>
</evidence>
<dbReference type="OrthoDB" id="10009983at2759"/>
<evidence type="ECO:0000256" key="2">
    <source>
        <dbReference type="SAM" id="MobiDB-lite"/>
    </source>
</evidence>
<dbReference type="InterPro" id="IPR000331">
    <property type="entry name" value="Rap/Ran_GAP_dom"/>
</dbReference>
<keyword evidence="5" id="KW-1185">Reference proteome</keyword>
<accession>E4WZS7</accession>
<dbReference type="GO" id="GO:0005096">
    <property type="term" value="F:GTPase activator activity"/>
    <property type="evidence" value="ECO:0007669"/>
    <property type="project" value="UniProtKB-KW"/>
</dbReference>
<feature type="region of interest" description="Disordered" evidence="2">
    <location>
        <begin position="1398"/>
        <end position="1418"/>
    </location>
</feature>
<feature type="region of interest" description="Disordered" evidence="2">
    <location>
        <begin position="1233"/>
        <end position="1252"/>
    </location>
</feature>
<dbReference type="PANTHER" id="PTHR21344:SF1">
    <property type="entry name" value="RAL GTPASE-ACTIVATING PROTEIN SUBUNIT BETA"/>
    <property type="match status" value="1"/>
</dbReference>
<evidence type="ECO:0000313" key="5">
    <source>
        <dbReference type="Proteomes" id="UP000001307"/>
    </source>
</evidence>
<dbReference type="InterPro" id="IPR035974">
    <property type="entry name" value="Rap/Ran-GAP_sf"/>
</dbReference>
<dbReference type="InterPro" id="IPR046859">
    <property type="entry name" value="RGPA/RALGAPB_N"/>
</dbReference>
<protein>
    <recommendedName>
        <fullName evidence="3">Rap-GAP domain-containing protein</fullName>
    </recommendedName>
</protein>
<name>E4WZS7_OIKDI</name>
<dbReference type="InParanoid" id="E4WZS7"/>
<dbReference type="PROSITE" id="PS50085">
    <property type="entry name" value="RAPGAP"/>
    <property type="match status" value="1"/>
</dbReference>
<keyword evidence="1" id="KW-0343">GTPase activation</keyword>